<keyword evidence="3" id="KW-1185">Reference proteome</keyword>
<evidence type="ECO:0000313" key="2">
    <source>
        <dbReference type="EMBL" id="KAG0250746.1"/>
    </source>
</evidence>
<dbReference type="InterPro" id="IPR041698">
    <property type="entry name" value="Methyltransf_25"/>
</dbReference>
<protein>
    <recommendedName>
        <fullName evidence="1">Methyltransferase domain-containing protein</fullName>
    </recommendedName>
</protein>
<accession>A0A9P6PRV0</accession>
<dbReference type="OrthoDB" id="540004at2759"/>
<feature type="domain" description="Methyltransferase" evidence="1">
    <location>
        <begin position="61"/>
        <end position="154"/>
    </location>
</feature>
<dbReference type="InterPro" id="IPR029063">
    <property type="entry name" value="SAM-dependent_MTases_sf"/>
</dbReference>
<evidence type="ECO:0000313" key="3">
    <source>
        <dbReference type="Proteomes" id="UP000807716"/>
    </source>
</evidence>
<dbReference type="Pfam" id="PF13649">
    <property type="entry name" value="Methyltransf_25"/>
    <property type="match status" value="1"/>
</dbReference>
<dbReference type="Gene3D" id="3.40.50.150">
    <property type="entry name" value="Vaccinia Virus protein VP39"/>
    <property type="match status" value="1"/>
</dbReference>
<organism evidence="2 3">
    <name type="scientific">Actinomortierella ambigua</name>
    <dbReference type="NCBI Taxonomy" id="1343610"/>
    <lineage>
        <taxon>Eukaryota</taxon>
        <taxon>Fungi</taxon>
        <taxon>Fungi incertae sedis</taxon>
        <taxon>Mucoromycota</taxon>
        <taxon>Mortierellomycotina</taxon>
        <taxon>Mortierellomycetes</taxon>
        <taxon>Mortierellales</taxon>
        <taxon>Mortierellaceae</taxon>
        <taxon>Actinomortierella</taxon>
    </lineage>
</organism>
<sequence>MATSDSGKNYHDENRESWNQVIIAHNSHKKDQHEFFKNKGSTLFQEEKELLGNLTGLSVCHLQCNAGQDTLSLITKLGAQNPTGVDISDTAIDFARQLAKDSGLEATFIRSDVFDYFDETEPNQFDVVFISYGALCWLSDIDRWARGVHRILKPATGRVVLIEFHPVLSMFNEEFVRDYPYCSHGKAMTEPEGISNYVARSGVEGEELYPGLVFQTGIQDFRNTKPSHEFCWSVSSVIQAALSAGLTLQTFTEYPFSNFCKFYTDMRPERVPEGVRWYPSGQEFPCMYSIVASKP</sequence>
<name>A0A9P6PRV0_9FUNG</name>
<reference evidence="2" key="1">
    <citation type="journal article" date="2020" name="Fungal Divers.">
        <title>Resolving the Mortierellaceae phylogeny through synthesis of multi-gene phylogenetics and phylogenomics.</title>
        <authorList>
            <person name="Vandepol N."/>
            <person name="Liber J."/>
            <person name="Desiro A."/>
            <person name="Na H."/>
            <person name="Kennedy M."/>
            <person name="Barry K."/>
            <person name="Grigoriev I.V."/>
            <person name="Miller A.N."/>
            <person name="O'Donnell K."/>
            <person name="Stajich J.E."/>
            <person name="Bonito G."/>
        </authorList>
    </citation>
    <scope>NUCLEOTIDE SEQUENCE</scope>
    <source>
        <strain evidence="2">BC1065</strain>
    </source>
</reference>
<dbReference type="SUPFAM" id="SSF53335">
    <property type="entry name" value="S-adenosyl-L-methionine-dependent methyltransferases"/>
    <property type="match status" value="1"/>
</dbReference>
<dbReference type="AlphaFoldDB" id="A0A9P6PRV0"/>
<dbReference type="CDD" id="cd02440">
    <property type="entry name" value="AdoMet_MTases"/>
    <property type="match status" value="1"/>
</dbReference>
<gene>
    <name evidence="2" type="ORF">DFQ27_009225</name>
</gene>
<comment type="caution">
    <text evidence="2">The sequence shown here is derived from an EMBL/GenBank/DDBJ whole genome shotgun (WGS) entry which is preliminary data.</text>
</comment>
<dbReference type="Proteomes" id="UP000807716">
    <property type="component" value="Unassembled WGS sequence"/>
</dbReference>
<proteinExistence type="predicted"/>
<dbReference type="EMBL" id="JAAAJB010000824">
    <property type="protein sequence ID" value="KAG0250746.1"/>
    <property type="molecule type" value="Genomic_DNA"/>
</dbReference>
<evidence type="ECO:0000259" key="1">
    <source>
        <dbReference type="Pfam" id="PF13649"/>
    </source>
</evidence>